<dbReference type="PANTHER" id="PTHR43436:SF1">
    <property type="entry name" value="TRANSCRIPTIONAL REGULATORY PROTEIN"/>
    <property type="match status" value="1"/>
</dbReference>
<dbReference type="GO" id="GO:0043565">
    <property type="term" value="F:sequence-specific DNA binding"/>
    <property type="evidence" value="ECO:0007669"/>
    <property type="project" value="InterPro"/>
</dbReference>
<evidence type="ECO:0000313" key="4">
    <source>
        <dbReference type="EMBL" id="KLV23667.1"/>
    </source>
</evidence>
<evidence type="ECO:0000313" key="5">
    <source>
        <dbReference type="Proteomes" id="UP000036045"/>
    </source>
</evidence>
<dbReference type="EMBL" id="LDPH01000024">
    <property type="protein sequence ID" value="KLV23667.1"/>
    <property type="molecule type" value="Genomic_DNA"/>
</dbReference>
<gene>
    <name evidence="4" type="ORF">ABW02_19035</name>
</gene>
<dbReference type="AlphaFoldDB" id="A0A0J1ICF8"/>
<dbReference type="Gene3D" id="1.10.10.60">
    <property type="entry name" value="Homeodomain-like"/>
    <property type="match status" value="2"/>
</dbReference>
<dbReference type="InterPro" id="IPR009594">
    <property type="entry name" value="Tscrpt_reg_HTH_AraC_N"/>
</dbReference>
<evidence type="ECO:0000259" key="3">
    <source>
        <dbReference type="PROSITE" id="PS01124"/>
    </source>
</evidence>
<dbReference type="Proteomes" id="UP000036045">
    <property type="component" value="Unassembled WGS sequence"/>
</dbReference>
<dbReference type="InterPro" id="IPR018060">
    <property type="entry name" value="HTH_AraC"/>
</dbReference>
<proteinExistence type="predicted"/>
<dbReference type="GO" id="GO:0003700">
    <property type="term" value="F:DNA-binding transcription factor activity"/>
    <property type="evidence" value="ECO:0007669"/>
    <property type="project" value="InterPro"/>
</dbReference>
<keyword evidence="5" id="KW-1185">Reference proteome</keyword>
<keyword evidence="2" id="KW-0804">Transcription</keyword>
<dbReference type="Pfam" id="PF06719">
    <property type="entry name" value="AraC_N"/>
    <property type="match status" value="1"/>
</dbReference>
<sequence>MVNNKNELTDLVEKHFKTDGTHATEINHLSIVRASTLTEPLHSIVEPSVCFIIQGSKIVMLGEAIFRYDSSQYLVISVHLPIRGKIIEAMKEKPYLCIRLGFTTEQILEAVANHKEVVSDPPKRAMLVNKTTSEMTDALLRLIRLLDTPKDIPVLAPLYQKEILYRILQKEDGDQIKQFAILGTHAQAIKETIQLINQAYAEPLRVEELAKAVNMSLSSFHHNFKLITGMSPLQFQKMIRLQEARRLLIAEGLEAAEAAFQVGYESPSQFSREYSRLFGLPPKSDVKKLQDNWK</sequence>
<organism evidence="4 5">
    <name type="scientific">Niallia circulans</name>
    <name type="common">Bacillus circulans</name>
    <dbReference type="NCBI Taxonomy" id="1397"/>
    <lineage>
        <taxon>Bacteria</taxon>
        <taxon>Bacillati</taxon>
        <taxon>Bacillota</taxon>
        <taxon>Bacilli</taxon>
        <taxon>Bacillales</taxon>
        <taxon>Bacillaceae</taxon>
        <taxon>Niallia</taxon>
    </lineage>
</organism>
<dbReference type="PANTHER" id="PTHR43436">
    <property type="entry name" value="ARAC-FAMILY TRANSCRIPTIONAL REGULATOR"/>
    <property type="match status" value="1"/>
</dbReference>
<dbReference type="PATRIC" id="fig|1397.4.peg.2527"/>
<reference evidence="4 5" key="1">
    <citation type="submission" date="2015-05" db="EMBL/GenBank/DDBJ databases">
        <title>Whole genome sequence and identification of bacterial endophytes from Costus igneus.</title>
        <authorList>
            <person name="Lee Y.P."/>
            <person name="Gan H.M."/>
            <person name="Eng W."/>
            <person name="Wheatley M.S."/>
            <person name="Caraballo A."/>
            <person name="Polter S."/>
            <person name="Savka M.A."/>
            <person name="Hudson A.O."/>
        </authorList>
    </citation>
    <scope>NUCLEOTIDE SEQUENCE [LARGE SCALE GENOMIC DNA]</scope>
    <source>
        <strain evidence="4 5">RIT379</strain>
    </source>
</reference>
<evidence type="ECO:0000256" key="2">
    <source>
        <dbReference type="ARBA" id="ARBA00023163"/>
    </source>
</evidence>
<dbReference type="SUPFAM" id="SSF46689">
    <property type="entry name" value="Homeodomain-like"/>
    <property type="match status" value="2"/>
</dbReference>
<comment type="caution">
    <text evidence="4">The sequence shown here is derived from an EMBL/GenBank/DDBJ whole genome shotgun (WGS) entry which is preliminary data.</text>
</comment>
<name>A0A0J1ICF8_NIACI</name>
<evidence type="ECO:0000256" key="1">
    <source>
        <dbReference type="ARBA" id="ARBA00023015"/>
    </source>
</evidence>
<dbReference type="Pfam" id="PF12833">
    <property type="entry name" value="HTH_18"/>
    <property type="match status" value="1"/>
</dbReference>
<dbReference type="SMART" id="SM00342">
    <property type="entry name" value="HTH_ARAC"/>
    <property type="match status" value="1"/>
</dbReference>
<dbReference type="InterPro" id="IPR009057">
    <property type="entry name" value="Homeodomain-like_sf"/>
</dbReference>
<accession>A0A0J1ICF8</accession>
<feature type="domain" description="HTH araC/xylS-type" evidence="3">
    <location>
        <begin position="190"/>
        <end position="288"/>
    </location>
</feature>
<protein>
    <submittedName>
        <fullName evidence="4">AraC family transcriptional regulator</fullName>
    </submittedName>
</protein>
<keyword evidence="1" id="KW-0805">Transcription regulation</keyword>
<dbReference type="PROSITE" id="PS01124">
    <property type="entry name" value="HTH_ARAC_FAMILY_2"/>
    <property type="match status" value="1"/>
</dbReference>